<dbReference type="OrthoDB" id="2866493at2"/>
<keyword evidence="2" id="KW-1185">Reference proteome</keyword>
<gene>
    <name evidence="1" type="ORF">CVD27_11815</name>
</gene>
<comment type="caution">
    <text evidence="1">The sequence shown here is derived from an EMBL/GenBank/DDBJ whole genome shotgun (WGS) entry which is preliminary data.</text>
</comment>
<dbReference type="AlphaFoldDB" id="A0A2N5HFP5"/>
<accession>A0A2N5HFP5</accession>
<sequence length="117" mass="13962">MKKMFFFLGLSAILILSACGREPLKSRNLIEADQYIRNNINDMSWSQFQLLLNPTNHVSEKDFKVLKKIISSNNRTSYVEVDHLLYRFNDKQKLMYMTEWAKRGSVFYLKDIKYVNR</sequence>
<dbReference type="EMBL" id="PGVE01000043">
    <property type="protein sequence ID" value="PLS04327.1"/>
    <property type="molecule type" value="Genomic_DNA"/>
</dbReference>
<name>A0A2N5HFP5_9BACI</name>
<organism evidence="1 2">
    <name type="scientific">Neobacillus cucumis</name>
    <dbReference type="NCBI Taxonomy" id="1740721"/>
    <lineage>
        <taxon>Bacteria</taxon>
        <taxon>Bacillati</taxon>
        <taxon>Bacillota</taxon>
        <taxon>Bacilli</taxon>
        <taxon>Bacillales</taxon>
        <taxon>Bacillaceae</taxon>
        <taxon>Neobacillus</taxon>
    </lineage>
</organism>
<dbReference type="Proteomes" id="UP000234950">
    <property type="component" value="Unassembled WGS sequence"/>
</dbReference>
<reference evidence="1 2" key="1">
    <citation type="submission" date="2017-11" db="EMBL/GenBank/DDBJ databases">
        <title>Comparitive Functional Genomics of Dry Heat Resistant strains isolated from the Viking Spacecraft.</title>
        <authorList>
            <person name="Seuylemezian A."/>
            <person name="Cooper K."/>
            <person name="Vaishampayan P."/>
        </authorList>
    </citation>
    <scope>NUCLEOTIDE SEQUENCE [LARGE SCALE GENOMIC DNA]</scope>
    <source>
        <strain evidence="1 2">V32-6</strain>
    </source>
</reference>
<dbReference type="PROSITE" id="PS51257">
    <property type="entry name" value="PROKAR_LIPOPROTEIN"/>
    <property type="match status" value="1"/>
</dbReference>
<proteinExistence type="predicted"/>
<dbReference type="RefSeq" id="WP_101648111.1">
    <property type="nucleotide sequence ID" value="NZ_PGVE01000043.1"/>
</dbReference>
<evidence type="ECO:0008006" key="3">
    <source>
        <dbReference type="Google" id="ProtNLM"/>
    </source>
</evidence>
<evidence type="ECO:0000313" key="2">
    <source>
        <dbReference type="Proteomes" id="UP000234950"/>
    </source>
</evidence>
<protein>
    <recommendedName>
        <fullName evidence="3">Lipoprotein</fullName>
    </recommendedName>
</protein>
<evidence type="ECO:0000313" key="1">
    <source>
        <dbReference type="EMBL" id="PLS04327.1"/>
    </source>
</evidence>